<dbReference type="GO" id="GO:0008270">
    <property type="term" value="F:zinc ion binding"/>
    <property type="evidence" value="ECO:0007669"/>
    <property type="project" value="UniProtKB-KW"/>
</dbReference>
<feature type="compositionally biased region" description="Polar residues" evidence="5">
    <location>
        <begin position="148"/>
        <end position="158"/>
    </location>
</feature>
<dbReference type="SMART" id="SM00105">
    <property type="entry name" value="ArfGap"/>
    <property type="match status" value="1"/>
</dbReference>
<dbReference type="PRINTS" id="PR00405">
    <property type="entry name" value="REVINTRACTNG"/>
</dbReference>
<dbReference type="PANTHER" id="PTHR46085">
    <property type="entry name" value="ARFGAP/RECO-RELATED"/>
    <property type="match status" value="1"/>
</dbReference>
<feature type="region of interest" description="Disordered" evidence="5">
    <location>
        <begin position="124"/>
        <end position="162"/>
    </location>
</feature>
<dbReference type="eggNOG" id="KOG0702">
    <property type="taxonomic scope" value="Eukaryota"/>
</dbReference>
<dbReference type="OMA" id="MPQHAAT"/>
<dbReference type="HOGENOM" id="CLU_009449_1_0_1"/>
<dbReference type="Pfam" id="PF01412">
    <property type="entry name" value="ArfGap"/>
    <property type="match status" value="1"/>
</dbReference>
<evidence type="ECO:0000256" key="5">
    <source>
        <dbReference type="SAM" id="MobiDB-lite"/>
    </source>
</evidence>
<feature type="region of interest" description="Disordered" evidence="5">
    <location>
        <begin position="249"/>
        <end position="274"/>
    </location>
</feature>
<dbReference type="SUPFAM" id="SSF57863">
    <property type="entry name" value="ArfGap/RecO-like zinc finger"/>
    <property type="match status" value="1"/>
</dbReference>
<protein>
    <recommendedName>
        <fullName evidence="6">Arf-GAP domain-containing protein</fullName>
    </recommendedName>
</protein>
<evidence type="ECO:0000313" key="7">
    <source>
        <dbReference type="EMBL" id="ERM97280.1"/>
    </source>
</evidence>
<dbReference type="AlphaFoldDB" id="W1NQ84"/>
<dbReference type="PANTHER" id="PTHR46085:SF4">
    <property type="entry name" value="ADP-RIBOSYLATION FACTOR GTPASE-ACTIVATING PROTEIN AGD14-RELATED"/>
    <property type="match status" value="1"/>
</dbReference>
<evidence type="ECO:0000313" key="8">
    <source>
        <dbReference type="Proteomes" id="UP000017836"/>
    </source>
</evidence>
<keyword evidence="3" id="KW-0862">Zinc</keyword>
<dbReference type="InterPro" id="IPR001164">
    <property type="entry name" value="ArfGAP_dom"/>
</dbReference>
<accession>W1NQ84</accession>
<proteinExistence type="predicted"/>
<keyword evidence="1" id="KW-0479">Metal-binding</keyword>
<dbReference type="FunFam" id="1.10.220.150:FF:000005">
    <property type="entry name" value="Arf-GAP domain and FG repeat-containing protein 1"/>
    <property type="match status" value="1"/>
</dbReference>
<dbReference type="CDD" id="cd08838">
    <property type="entry name" value="ArfGap_AGFG"/>
    <property type="match status" value="1"/>
</dbReference>
<evidence type="ECO:0000256" key="4">
    <source>
        <dbReference type="PROSITE-ProRule" id="PRU00288"/>
    </source>
</evidence>
<organism evidence="7 8">
    <name type="scientific">Amborella trichopoda</name>
    <dbReference type="NCBI Taxonomy" id="13333"/>
    <lineage>
        <taxon>Eukaryota</taxon>
        <taxon>Viridiplantae</taxon>
        <taxon>Streptophyta</taxon>
        <taxon>Embryophyta</taxon>
        <taxon>Tracheophyta</taxon>
        <taxon>Spermatophyta</taxon>
        <taxon>Magnoliopsida</taxon>
        <taxon>Amborellales</taxon>
        <taxon>Amborellaceae</taxon>
        <taxon>Amborella</taxon>
    </lineage>
</organism>
<dbReference type="Proteomes" id="UP000017836">
    <property type="component" value="Unassembled WGS sequence"/>
</dbReference>
<evidence type="ECO:0000259" key="6">
    <source>
        <dbReference type="PROSITE" id="PS50115"/>
    </source>
</evidence>
<gene>
    <name evidence="7" type="ORF">AMTR_s00119p00132020</name>
</gene>
<dbReference type="InterPro" id="IPR037278">
    <property type="entry name" value="ARFGAP/RecO"/>
</dbReference>
<dbReference type="InterPro" id="IPR038508">
    <property type="entry name" value="ArfGAP_dom_sf"/>
</dbReference>
<dbReference type="Gramene" id="ERM97280">
    <property type="protein sequence ID" value="ERM97280"/>
    <property type="gene ID" value="AMTR_s00119p00132020"/>
</dbReference>
<dbReference type="GO" id="GO:0005096">
    <property type="term" value="F:GTPase activator activity"/>
    <property type="evidence" value="ECO:0007669"/>
    <property type="project" value="InterPro"/>
</dbReference>
<sequence>MGSRMKEDERNEKIIRGLMKLPPNRRCINCNSLGPQYVCTNFWTFVCTNCSGIHREFTHRVKSVSMSKFTSQEVEALQRGGNQRSRETFLKDWDPQRNTVPDSSNVNKIRDFIKHVYVDRRYAGLRPSEKPPRDVQSYKNYEDDTRRASSYHSFSQSPPYDYQYEDRLYGKQSGSLTRKPGSDRGGYEGKLSSILCSPGRSEGDWPRHEDRFANELPGMRVGEFGSSPIHSVRDIDGQIRKITKSSENVVQNMDRSTHSQRTTSLGSFGSFDSNSLSATTVNSPNLIDIGSDAEQSALPPQIGQSPPPFGAQASTPNVPIVHEPFKATFVQPPMNTKVPSIDLFADVSHPQTSMAPVEPNLLPLSVVPPSVPVVENEGWATFDFPQQFVTPAAKENAPLVLLSGKEPSKVDHEVVSSVNANLQRPSVQNSTTQGSFPSVVDQWPSVGYNAQVPSAPTSSQSWSAFDTSKDNFSLALFENIQQKSEVQIQVKTPTPGHQDSARVSEDISKVVTLQPSINSRIPEPGVPYNGAANGSGFLPSAMAMMGQMPLQLQSKKTTNPFDLPFDSEEEADNTFLDMGSLQASLPNPPLPPAFLGGMNPTWFPQSSVPPYVGGVPQVLFTLLFTETTNIIILDIFSGSIGYMAGQVSNPQLQ</sequence>
<dbReference type="PROSITE" id="PS50115">
    <property type="entry name" value="ARFGAP"/>
    <property type="match status" value="1"/>
</dbReference>
<keyword evidence="2 4" id="KW-0863">Zinc-finger</keyword>
<reference evidence="8" key="1">
    <citation type="journal article" date="2013" name="Science">
        <title>The Amborella genome and the evolution of flowering plants.</title>
        <authorList>
            <consortium name="Amborella Genome Project"/>
        </authorList>
    </citation>
    <scope>NUCLEOTIDE SEQUENCE [LARGE SCALE GENOMIC DNA]</scope>
</reference>
<dbReference type="STRING" id="13333.W1NQ84"/>
<keyword evidence="8" id="KW-1185">Reference proteome</keyword>
<feature type="compositionally biased region" description="Basic and acidic residues" evidence="5">
    <location>
        <begin position="124"/>
        <end position="133"/>
    </location>
</feature>
<evidence type="ECO:0000256" key="3">
    <source>
        <dbReference type="ARBA" id="ARBA00022833"/>
    </source>
</evidence>
<name>W1NQ84_AMBTC</name>
<dbReference type="InterPro" id="IPR044820">
    <property type="entry name" value="AGD14-like"/>
</dbReference>
<evidence type="ECO:0000256" key="2">
    <source>
        <dbReference type="ARBA" id="ARBA00022771"/>
    </source>
</evidence>
<feature type="domain" description="Arf-GAP" evidence="6">
    <location>
        <begin position="12"/>
        <end position="130"/>
    </location>
</feature>
<dbReference type="EMBL" id="KI396540">
    <property type="protein sequence ID" value="ERM97280.1"/>
    <property type="molecule type" value="Genomic_DNA"/>
</dbReference>
<dbReference type="Gene3D" id="1.10.220.150">
    <property type="entry name" value="Arf GTPase activating protein"/>
    <property type="match status" value="1"/>
</dbReference>
<evidence type="ECO:0000256" key="1">
    <source>
        <dbReference type="ARBA" id="ARBA00022723"/>
    </source>
</evidence>